<dbReference type="Gene3D" id="1.10.1040.10">
    <property type="entry name" value="N-(1-d-carboxylethyl)-l-norvaline Dehydrogenase, domain 2"/>
    <property type="match status" value="1"/>
</dbReference>
<evidence type="ECO:0000256" key="1">
    <source>
        <dbReference type="ARBA" id="ARBA00023002"/>
    </source>
</evidence>
<protein>
    <recommendedName>
        <fullName evidence="6">3-hydroxyacyl-CoA dehydrogenase</fullName>
    </recommendedName>
</protein>
<dbReference type="Gene3D" id="3.40.50.720">
    <property type="entry name" value="NAD(P)-binding Rossmann-like Domain"/>
    <property type="match status" value="1"/>
</dbReference>
<keyword evidence="5" id="KW-1185">Reference proteome</keyword>
<reference evidence="4" key="2">
    <citation type="submission" date="2023-07" db="EMBL/GenBank/DDBJ databases">
        <authorList>
            <consortium name="Lawrence Berkeley National Laboratory"/>
            <person name="Haridas S."/>
            <person name="Hensen N."/>
            <person name="Bonometti L."/>
            <person name="Westerberg I."/>
            <person name="Brannstrom I.O."/>
            <person name="Guillou S."/>
            <person name="Cros-Aarteil S."/>
            <person name="Calhoun S."/>
            <person name="Kuo A."/>
            <person name="Mondo S."/>
            <person name="Pangilinan J."/>
            <person name="Riley R."/>
            <person name="LaButti K."/>
            <person name="Andreopoulos B."/>
            <person name="Lipzen A."/>
            <person name="Chen C."/>
            <person name="Yanf M."/>
            <person name="Daum C."/>
            <person name="Ng V."/>
            <person name="Clum A."/>
            <person name="Steindorff A."/>
            <person name="Ohm R."/>
            <person name="Martin F."/>
            <person name="Silar P."/>
            <person name="Natvig D."/>
            <person name="Lalanne C."/>
            <person name="Gautier V."/>
            <person name="Ament-velasquez S.L."/>
            <person name="Kruys A."/>
            <person name="Hutchinson M.I."/>
            <person name="Powell A.J."/>
            <person name="Barry K."/>
            <person name="Miller A.N."/>
            <person name="Grigoriev I.V."/>
            <person name="Debuchy R."/>
            <person name="Gladieux P."/>
            <person name="Thoren M.H."/>
            <person name="Johannesson H."/>
        </authorList>
    </citation>
    <scope>NUCLEOTIDE SEQUENCE</scope>
    <source>
        <strain evidence="4">FGSC 1904</strain>
    </source>
</reference>
<dbReference type="AlphaFoldDB" id="A0AAE0UA82"/>
<dbReference type="InterPro" id="IPR006108">
    <property type="entry name" value="3HC_DH_C"/>
</dbReference>
<dbReference type="InterPro" id="IPR000033">
    <property type="entry name" value="LDLR_classB_rpt"/>
</dbReference>
<organism evidence="4 5">
    <name type="scientific">Sordaria brevicollis</name>
    <dbReference type="NCBI Taxonomy" id="83679"/>
    <lineage>
        <taxon>Eukaryota</taxon>
        <taxon>Fungi</taxon>
        <taxon>Dikarya</taxon>
        <taxon>Ascomycota</taxon>
        <taxon>Pezizomycotina</taxon>
        <taxon>Sordariomycetes</taxon>
        <taxon>Sordariomycetidae</taxon>
        <taxon>Sordariales</taxon>
        <taxon>Sordariaceae</taxon>
        <taxon>Sordaria</taxon>
    </lineage>
</organism>
<dbReference type="SUPFAM" id="SSF51735">
    <property type="entry name" value="NAD(P)-binding Rossmann-fold domains"/>
    <property type="match status" value="1"/>
</dbReference>
<dbReference type="SUPFAM" id="SSF63825">
    <property type="entry name" value="YWTD domain"/>
    <property type="match status" value="1"/>
</dbReference>
<dbReference type="InterPro" id="IPR006176">
    <property type="entry name" value="3-OHacyl-CoA_DH_NAD-bd"/>
</dbReference>
<dbReference type="Gene3D" id="2.120.10.30">
    <property type="entry name" value="TolB, C-terminal domain"/>
    <property type="match status" value="2"/>
</dbReference>
<dbReference type="Proteomes" id="UP001281003">
    <property type="component" value="Unassembled WGS sequence"/>
</dbReference>
<dbReference type="PANTHER" id="PTHR48075">
    <property type="entry name" value="3-HYDROXYACYL-COA DEHYDROGENASE FAMILY PROTEIN"/>
    <property type="match status" value="1"/>
</dbReference>
<evidence type="ECO:0000313" key="5">
    <source>
        <dbReference type="Proteomes" id="UP001281003"/>
    </source>
</evidence>
<feature type="domain" description="3-hydroxyacyl-CoA dehydrogenase NAD binding" evidence="3">
    <location>
        <begin position="13"/>
        <end position="188"/>
    </location>
</feature>
<proteinExistence type="predicted"/>
<dbReference type="GO" id="GO:0006631">
    <property type="term" value="P:fatty acid metabolic process"/>
    <property type="evidence" value="ECO:0007669"/>
    <property type="project" value="InterPro"/>
</dbReference>
<dbReference type="SMART" id="SM00135">
    <property type="entry name" value="LY"/>
    <property type="match status" value="4"/>
</dbReference>
<evidence type="ECO:0000259" key="3">
    <source>
        <dbReference type="Pfam" id="PF02737"/>
    </source>
</evidence>
<dbReference type="Pfam" id="PF00725">
    <property type="entry name" value="3HCDH"/>
    <property type="match status" value="1"/>
</dbReference>
<accession>A0AAE0UA82</accession>
<dbReference type="GO" id="GO:0016616">
    <property type="term" value="F:oxidoreductase activity, acting on the CH-OH group of donors, NAD or NADP as acceptor"/>
    <property type="evidence" value="ECO:0007669"/>
    <property type="project" value="InterPro"/>
</dbReference>
<sequence>MTWSPPIIGSRPVAILGGGVLGRRIATSYVAAGFNVHIRDPFPQARIDALKYIDENKESYTSFCPSGRPSSGYGTYTASEDIESAVKDAWLVIEAVPEKIELKIDTFAELDKYAPKDCIIGSNSSSFKSSLMIEKVSEERKRLCCNVHYTMPPTIRTVELMTDGFTHEEIFPFLSEVLRKCGMLPATARKESTGFIFNRLWAAVKREILLILTEGVSDAAEIDRLWSHMFQTSVLPCQLMDRVGLDTVAFIEDNYINERGLDGSSTVGWLRSNYISQGKLGLKTPEQGGLYPPASVEVNPPLNSAVSASSEKQEKKEMPPLFLLDVGLGSNSPSYPSLAGISTNGKILRLDSPNSPPKALVTGLPAPDGIDVDPSADRMYWTNMGADVSARDGSLMSARLDGTDRKTLLSNGTLTTPKQLILVKDPLSPNGSEKLYFCDREGLSVHRCNVDGSGHEVLVQNPGTAKDIKHWCVGITVDLARRKFYWTQKGPSKSNQGRIYRANLDFLPGEDGSNRSDIEVVFEGLPEPIDLEIESETGVLYWTDRGEHPRGSSLNCAQVEGDKTVKLLARHFHEPIGLKLDLGRGQIFVSDLGGSVYAVDVKTGKKTVVHRDEGSYTGIVTLPEA</sequence>
<evidence type="ECO:0000259" key="2">
    <source>
        <dbReference type="Pfam" id="PF00725"/>
    </source>
</evidence>
<evidence type="ECO:0008006" key="6">
    <source>
        <dbReference type="Google" id="ProtNLM"/>
    </source>
</evidence>
<name>A0AAE0UA82_SORBR</name>
<dbReference type="EMBL" id="JAUTDP010000009">
    <property type="protein sequence ID" value="KAK3396683.1"/>
    <property type="molecule type" value="Genomic_DNA"/>
</dbReference>
<dbReference type="PANTHER" id="PTHR48075:SF3">
    <property type="entry name" value="3-HYDROXYACYL-COA DEHYDROGENASE"/>
    <property type="match status" value="1"/>
</dbReference>
<dbReference type="InterPro" id="IPR011042">
    <property type="entry name" value="6-blade_b-propeller_TolB-like"/>
</dbReference>
<dbReference type="Pfam" id="PF02737">
    <property type="entry name" value="3HCDH_N"/>
    <property type="match status" value="1"/>
</dbReference>
<reference evidence="4" key="1">
    <citation type="journal article" date="2023" name="Mol. Phylogenet. Evol.">
        <title>Genome-scale phylogeny and comparative genomics of the fungal order Sordariales.</title>
        <authorList>
            <person name="Hensen N."/>
            <person name="Bonometti L."/>
            <person name="Westerberg I."/>
            <person name="Brannstrom I.O."/>
            <person name="Guillou S."/>
            <person name="Cros-Aarteil S."/>
            <person name="Calhoun S."/>
            <person name="Haridas S."/>
            <person name="Kuo A."/>
            <person name="Mondo S."/>
            <person name="Pangilinan J."/>
            <person name="Riley R."/>
            <person name="LaButti K."/>
            <person name="Andreopoulos B."/>
            <person name="Lipzen A."/>
            <person name="Chen C."/>
            <person name="Yan M."/>
            <person name="Daum C."/>
            <person name="Ng V."/>
            <person name="Clum A."/>
            <person name="Steindorff A."/>
            <person name="Ohm R.A."/>
            <person name="Martin F."/>
            <person name="Silar P."/>
            <person name="Natvig D.O."/>
            <person name="Lalanne C."/>
            <person name="Gautier V."/>
            <person name="Ament-Velasquez S.L."/>
            <person name="Kruys A."/>
            <person name="Hutchinson M.I."/>
            <person name="Powell A.J."/>
            <person name="Barry K."/>
            <person name="Miller A.N."/>
            <person name="Grigoriev I.V."/>
            <person name="Debuchy R."/>
            <person name="Gladieux P."/>
            <person name="Hiltunen Thoren M."/>
            <person name="Johannesson H."/>
        </authorList>
    </citation>
    <scope>NUCLEOTIDE SEQUENCE</scope>
    <source>
        <strain evidence="4">FGSC 1904</strain>
    </source>
</reference>
<dbReference type="InterPro" id="IPR008927">
    <property type="entry name" value="6-PGluconate_DH-like_C_sf"/>
</dbReference>
<dbReference type="InterPro" id="IPR036291">
    <property type="entry name" value="NAD(P)-bd_dom_sf"/>
</dbReference>
<dbReference type="GO" id="GO:0070403">
    <property type="term" value="F:NAD+ binding"/>
    <property type="evidence" value="ECO:0007669"/>
    <property type="project" value="InterPro"/>
</dbReference>
<keyword evidence="1" id="KW-0560">Oxidoreductase</keyword>
<dbReference type="SUPFAM" id="SSF48179">
    <property type="entry name" value="6-phosphogluconate dehydrogenase C-terminal domain-like"/>
    <property type="match status" value="1"/>
</dbReference>
<evidence type="ECO:0000313" key="4">
    <source>
        <dbReference type="EMBL" id="KAK3396683.1"/>
    </source>
</evidence>
<comment type="caution">
    <text evidence="4">The sequence shown here is derived from an EMBL/GenBank/DDBJ whole genome shotgun (WGS) entry which is preliminary data.</text>
</comment>
<feature type="domain" description="3-hydroxyacyl-CoA dehydrogenase C-terminal" evidence="2">
    <location>
        <begin position="194"/>
        <end position="286"/>
    </location>
</feature>
<gene>
    <name evidence="4" type="ORF">B0T20DRAFT_442759</name>
</gene>
<dbReference type="InterPro" id="IPR013328">
    <property type="entry name" value="6PGD_dom2"/>
</dbReference>